<evidence type="ECO:0000256" key="2">
    <source>
        <dbReference type="SAM" id="Phobius"/>
    </source>
</evidence>
<protein>
    <submittedName>
        <fullName evidence="3">Uncharacterized protein</fullName>
    </submittedName>
</protein>
<reference evidence="3" key="1">
    <citation type="journal article" date="2021" name="Sci. Rep.">
        <title>Diploid genomic architecture of Nitzschia inconspicua, an elite biomass production diatom.</title>
        <authorList>
            <person name="Oliver A."/>
            <person name="Podell S."/>
            <person name="Pinowska A."/>
            <person name="Traller J.C."/>
            <person name="Smith S.R."/>
            <person name="McClure R."/>
            <person name="Beliaev A."/>
            <person name="Bohutskyi P."/>
            <person name="Hill E.A."/>
            <person name="Rabines A."/>
            <person name="Zheng H."/>
            <person name="Allen L.Z."/>
            <person name="Kuo A."/>
            <person name="Grigoriev I.V."/>
            <person name="Allen A.E."/>
            <person name="Hazlebeck D."/>
            <person name="Allen E.E."/>
        </authorList>
    </citation>
    <scope>NUCLEOTIDE SEQUENCE</scope>
    <source>
        <strain evidence="3">Hildebrandi</strain>
    </source>
</reference>
<keyword evidence="4" id="KW-1185">Reference proteome</keyword>
<accession>A0A9K3L137</accession>
<evidence type="ECO:0000313" key="3">
    <source>
        <dbReference type="EMBL" id="KAG7353690.1"/>
    </source>
</evidence>
<dbReference type="AlphaFoldDB" id="A0A9K3L137"/>
<organism evidence="3 4">
    <name type="scientific">Nitzschia inconspicua</name>
    <dbReference type="NCBI Taxonomy" id="303405"/>
    <lineage>
        <taxon>Eukaryota</taxon>
        <taxon>Sar</taxon>
        <taxon>Stramenopiles</taxon>
        <taxon>Ochrophyta</taxon>
        <taxon>Bacillariophyta</taxon>
        <taxon>Bacillariophyceae</taxon>
        <taxon>Bacillariophycidae</taxon>
        <taxon>Bacillariales</taxon>
        <taxon>Bacillariaceae</taxon>
        <taxon>Nitzschia</taxon>
    </lineage>
</organism>
<comment type="caution">
    <text evidence="3">The sequence shown here is derived from an EMBL/GenBank/DDBJ whole genome shotgun (WGS) entry which is preliminary data.</text>
</comment>
<proteinExistence type="predicted"/>
<dbReference type="EMBL" id="JAGRRH010000016">
    <property type="protein sequence ID" value="KAG7353690.1"/>
    <property type="molecule type" value="Genomic_DNA"/>
</dbReference>
<sequence length="1041" mass="118486">MGPLPGRLRARPKQEGTTIISLPHHGHTAELLSVRTPPMTSIKRRRQRQRHKFHGFICGYDHLNATTPLFLCCILGMLLLIGFLFQYVLSIFFSVFSTSFERQYTASFGLIDRYATLYNETYRLAMERKLPPDQSTWPKVPSRSFELNTTYGGHIKNCSLTILVMDDVLGRPIFDYGNGQSIWFMLESVGAFAPPDACISLVTSDCSIKQYLGADGGEDTIYDEIVHGIYKQSLPLFRKRIESGRVRLSLTNHEKYHIVQCTDYSSSNHALMHRSFWENEFDGERDSDQVLVMDRNAALCYPIITLPDFAFVGSVWAQAHNPLLPDFLEGPCREMTKSWHSWLRPQRKYLKERQGDSPEQQQPTMEEVSLLREKFPAMCEGGRAPVGGGGMSLRSRKWMIRAIETCPHVSYSGVDVERRFFPCKVFDPVNEDYYFATILQGIDAPLPSAYTATLYFAEVYWPDEIAEIYPPTNPEEEKLAADRPKITSMDGTLDLVIPNGVHNVWWYHPEEMLRSQVMAESCPFLPFIYDTTMNRHDEFTKEMGFGQVSKETWVAFQSGVLCGLGFYEKLPERDLIVLDSDEVTENGRWRYLHESREGVHTTGLGTRGGTVVFSSIALLANAIWCEEMKWEVCANVDGTHGISNSSYKLITLGVNGFSDSTLSRTFHPLVYILGEGERETVALHGFLNLKVALHSLFGIENVCFKGGIVSDATPVFPNSMDGRSGNGLYAAKLKTQKPQWLTDEAEPAVKRLARCKTVKQKEKMWHLTKEQWEIDGEGAMAATFAKTYIDNPDFANWHYTASGKHGCVPCNNPMERHNLAIKGSANFFGYIETGKTLFQCLTKEFVVLVYQASTDLSYPSSGLPVVNYEKAFKNDQFMEFQSLLDPNVDIKEYGGGWLVNELTYLALPITEEDVEKMEMALEGKVEENTCMENENKDIRDVLLSRTARFHHVRKSVWTGTNPPIEYFHCDCREYYFKRWCFQSAYMQHREKLSLLGNKIPAKKKCNSKSASSHMAVTNALRAAKERIRVKKRNKTDQPETI</sequence>
<reference evidence="3" key="2">
    <citation type="submission" date="2021-04" db="EMBL/GenBank/DDBJ databases">
        <authorList>
            <person name="Podell S."/>
        </authorList>
    </citation>
    <scope>NUCLEOTIDE SEQUENCE</scope>
    <source>
        <strain evidence="3">Hildebrandi</strain>
    </source>
</reference>
<dbReference type="OrthoDB" id="129543at2759"/>
<evidence type="ECO:0000256" key="1">
    <source>
        <dbReference type="SAM" id="MobiDB-lite"/>
    </source>
</evidence>
<keyword evidence="2" id="KW-0812">Transmembrane</keyword>
<feature type="region of interest" description="Disordered" evidence="1">
    <location>
        <begin position="1021"/>
        <end position="1041"/>
    </location>
</feature>
<feature type="transmembrane region" description="Helical" evidence="2">
    <location>
        <begin position="69"/>
        <end position="96"/>
    </location>
</feature>
<name>A0A9K3L137_9STRA</name>
<dbReference type="Proteomes" id="UP000693970">
    <property type="component" value="Unassembled WGS sequence"/>
</dbReference>
<keyword evidence="2" id="KW-0472">Membrane</keyword>
<keyword evidence="2" id="KW-1133">Transmembrane helix</keyword>
<gene>
    <name evidence="3" type="ORF">IV203_003045</name>
</gene>
<evidence type="ECO:0000313" key="4">
    <source>
        <dbReference type="Proteomes" id="UP000693970"/>
    </source>
</evidence>